<dbReference type="WormBase" id="CBG06782">
    <property type="protein sequence ID" value="CBP49353"/>
    <property type="gene ID" value="WBGene00029001"/>
</dbReference>
<evidence type="ECO:0000313" key="8">
    <source>
        <dbReference type="WormBase" id="CBG06782"/>
    </source>
</evidence>
<dbReference type="PANTHER" id="PTHR45029">
    <property type="entry name" value="CARBOXYLIC ESTER HYDROLASE-RELATED"/>
    <property type="match status" value="1"/>
</dbReference>
<dbReference type="InterPro" id="IPR019826">
    <property type="entry name" value="Carboxylesterase_B_AS"/>
</dbReference>
<dbReference type="eggNOG" id="KOG1516">
    <property type="taxonomic scope" value="Eukaryota"/>
</dbReference>
<proteinExistence type="inferred from homology"/>
<dbReference type="ESTHER" id="caebr-a8x324.1">
    <property type="family name" value="Carb_B_Nematoda"/>
</dbReference>
<dbReference type="PANTHER" id="PTHR45029:SF2">
    <property type="entry name" value="CARBOXYLIC ESTER HYDROLASE"/>
    <property type="match status" value="1"/>
</dbReference>
<dbReference type="PROSITE" id="PS00122">
    <property type="entry name" value="CARBOXYLESTERASE_B_1"/>
    <property type="match status" value="2"/>
</dbReference>
<dbReference type="STRING" id="6238.A8X324"/>
<dbReference type="InterPro" id="IPR029058">
    <property type="entry name" value="AB_hydrolase_fold"/>
</dbReference>
<dbReference type="ESTHER" id="caebr-a8x324.2">
    <property type="family name" value="Carb_B_Nematoda"/>
</dbReference>
<feature type="domain" description="Carboxylesterase type B" evidence="5">
    <location>
        <begin position="530"/>
        <end position="961"/>
    </location>
</feature>
<organism evidence="6 7">
    <name type="scientific">Caenorhabditis briggsae</name>
    <dbReference type="NCBI Taxonomy" id="6238"/>
    <lineage>
        <taxon>Eukaryota</taxon>
        <taxon>Metazoa</taxon>
        <taxon>Ecdysozoa</taxon>
        <taxon>Nematoda</taxon>
        <taxon>Chromadorea</taxon>
        <taxon>Rhabditida</taxon>
        <taxon>Rhabditina</taxon>
        <taxon>Rhabditomorpha</taxon>
        <taxon>Rhabditoidea</taxon>
        <taxon>Rhabditidae</taxon>
        <taxon>Peloderinae</taxon>
        <taxon>Caenorhabditis</taxon>
    </lineage>
</organism>
<evidence type="ECO:0000256" key="3">
    <source>
        <dbReference type="ARBA" id="ARBA00022801"/>
    </source>
</evidence>
<dbReference type="SUPFAM" id="SSF81321">
    <property type="entry name" value="Family A G protein-coupled receptor-like"/>
    <property type="match status" value="1"/>
</dbReference>
<evidence type="ECO:0000256" key="4">
    <source>
        <dbReference type="SAM" id="Phobius"/>
    </source>
</evidence>
<dbReference type="InterPro" id="IPR002018">
    <property type="entry name" value="CarbesteraseB"/>
</dbReference>
<feature type="transmembrane region" description="Helical" evidence="4">
    <location>
        <begin position="1206"/>
        <end position="1226"/>
    </location>
</feature>
<feature type="transmembrane region" description="Helical" evidence="4">
    <location>
        <begin position="1047"/>
        <end position="1066"/>
    </location>
</feature>
<evidence type="ECO:0000259" key="5">
    <source>
        <dbReference type="Pfam" id="PF00135"/>
    </source>
</evidence>
<name>A8X324_CAEBR</name>
<gene>
    <name evidence="6 8" type="ORF">CBG06782</name>
    <name evidence="6" type="ORF">CBG_06782</name>
</gene>
<dbReference type="HOGENOM" id="CLU_264215_0_0_1"/>
<feature type="domain" description="Carboxylesterase type B" evidence="5">
    <location>
        <begin position="15"/>
        <end position="487"/>
    </location>
</feature>
<dbReference type="Proteomes" id="UP000008549">
    <property type="component" value="Unassembled WGS sequence"/>
</dbReference>
<dbReference type="InterPro" id="IPR043187">
    <property type="entry name" value="CM06B1-like"/>
</dbReference>
<dbReference type="GeneID" id="8589668"/>
<dbReference type="SUPFAM" id="SSF53474">
    <property type="entry name" value="alpha/beta-Hydrolases"/>
    <property type="match status" value="2"/>
</dbReference>
<evidence type="ECO:0000313" key="7">
    <source>
        <dbReference type="Proteomes" id="UP000008549"/>
    </source>
</evidence>
<feature type="transmembrane region" description="Helical" evidence="4">
    <location>
        <begin position="1166"/>
        <end position="1186"/>
    </location>
</feature>
<dbReference type="EMBL" id="HE601320">
    <property type="protein sequence ID" value="CAP27034.2"/>
    <property type="molecule type" value="Genomic_DNA"/>
</dbReference>
<keyword evidence="7" id="KW-1185">Reference proteome</keyword>
<keyword evidence="2" id="KW-0719">Serine esterase</keyword>
<keyword evidence="3" id="KW-0378">Hydrolase</keyword>
<keyword evidence="4" id="KW-0472">Membrane</keyword>
<dbReference type="Gene3D" id="3.40.50.1820">
    <property type="entry name" value="alpha/beta hydrolase"/>
    <property type="match status" value="2"/>
</dbReference>
<evidence type="ECO:0000256" key="2">
    <source>
        <dbReference type="ARBA" id="ARBA00022487"/>
    </source>
</evidence>
<dbReference type="KEGG" id="cbr:CBG_06782"/>
<reference evidence="6 7" key="2">
    <citation type="journal article" date="2011" name="PLoS Genet.">
        <title>Caenorhabditis briggsae recombinant inbred line genotypes reveal inter-strain incompatibility and the evolution of recombination.</title>
        <authorList>
            <person name="Ross J.A."/>
            <person name="Koboldt D.C."/>
            <person name="Staisch J.E."/>
            <person name="Chamberlin H.M."/>
            <person name="Gupta B.P."/>
            <person name="Miller R.D."/>
            <person name="Baird S.E."/>
            <person name="Haag E.S."/>
        </authorList>
    </citation>
    <scope>NUCLEOTIDE SEQUENCE [LARGE SCALE GENOMIC DNA]</scope>
    <source>
        <strain evidence="6 7">AF16</strain>
    </source>
</reference>
<accession>A8X324</accession>
<feature type="transmembrane region" description="Helical" evidence="4">
    <location>
        <begin position="1078"/>
        <end position="1100"/>
    </location>
</feature>
<dbReference type="AlphaFoldDB" id="A8X324"/>
<dbReference type="GO" id="GO:0052689">
    <property type="term" value="F:carboxylic ester hydrolase activity"/>
    <property type="evidence" value="ECO:0007669"/>
    <property type="project" value="UniProtKB-KW"/>
</dbReference>
<sequence>MGGFLSHLEPEQNHEVLNASCGPIRGNIYKHGEKIVDGYLGIPYAKPPVRFEKPVAAEKWTEPLDCYTYGPGCPQSGNYAVMCHDWMTFDEEKCLNLNVFAPRWKSDEFPNGLPVLVYIHGGGFEIGYSGYLNDRSLSGTIPLRDVVVVTINYRVGALGFFTTGDDVAKGNYGLWDQTLALQWIQDHIGSFGGDRNNVTISGGSAGAISVDMLALSPHSNKLFKRFYSLSGTSYCTIAVRSSEDETHACEVFAKHHGYSGNETKSLLKWYQSQDVSIFRKTAEIELDFSGFLFFVPNFDGDFFPKAFEELRKEAPNLDAMVTVGEYEGLGMMTGNPKCTGSNDPLTNLKSIIADSYRSEVCNNHQEVQKKLLDAYTENVNTTDQSAVARKLVEFLSDYMFNKASLQTAKSCTTNGNNVYLASFDYLNTEGDIDPQSAALPFRASTHGSDHPYVFGDAIMTPFNPTEEQLKVMDMMGQFVANFVKYGIDVLGTLAGNKVPDKNTQVLNAPCGPIRGNIYTFLTATKTCPFLEDNCLTLNVFAPRWNLTEFPKGLPVLVYIYGGGFEIGYTSYMDGYAITGTIPQRDIILVTMNYRLGPMGFLTIADGVSNGNYALWDQTLALQWVQDNIAAFGGDPAMVTLAGTSAGSASTDFLSLSPHSNKLFRRSIQMSGTAFCNFAIRPQRVEASVGLQYAQSKGYAGNDSQSLFAWYHAQDPSNFKGGFRSKEAGVVPFVPNFDGDFFPKPFDILRKEAPKKEAMITVAEMESVGMIVFNKLFAEPYSNFGQFVDETYGLDVTDYYEDVKKNLTNFYLGNVSPLDRNATNKQVCDYVSDSVFNSGTLDSVRSYAKYGNKVYFGSFNYFNKVSTDMADVLQPFKVASHSSDFKYYFGSGVMTDFKPNTEEKKVMTSVEDLMANFVKFGDPNGKNKTKTWKPYNLSQPLKYYKISYPTSGMADNFQNGRLSLYDDINKNSKKYQEIVYGFPKLSKKAIHLKNQKSSNLAFKLMNIINFFQASESLTHLVTGFALIFPVLHSKFNFFVNVMGSLLNGFWIGDFPITVLLGICRILVFTNVIELKKMPLFVKIALSTIFSWSIFLTIYGSYTQYFIFVTPGWDYDYNLSVITFFDTQEIIISFTSLLLSYICYIFTAYLIYTKKNLSSSVQSRKDEILILVQSTLVTGYISILILIWHQTFFPFMSFIDMTKTKIQAAMNFCILLHCYVNPISTFFCNKSIREECLRILGIRKVVQKKSISVSGISTRRLTVSTVSAIA</sequence>
<evidence type="ECO:0000313" key="6">
    <source>
        <dbReference type="EMBL" id="CAP27034.2"/>
    </source>
</evidence>
<keyword evidence="4" id="KW-1133">Transmembrane helix</keyword>
<feature type="transmembrane region" description="Helical" evidence="4">
    <location>
        <begin position="1128"/>
        <end position="1150"/>
    </location>
</feature>
<dbReference type="InParanoid" id="A8X324"/>
<comment type="similarity">
    <text evidence="1">Belongs to the type-B carboxylesterase/lipase family.</text>
</comment>
<evidence type="ECO:0000256" key="1">
    <source>
        <dbReference type="ARBA" id="ARBA00005964"/>
    </source>
</evidence>
<dbReference type="Pfam" id="PF00135">
    <property type="entry name" value="COesterase"/>
    <property type="match status" value="2"/>
</dbReference>
<protein>
    <submittedName>
        <fullName evidence="6">Protein CBG06782</fullName>
    </submittedName>
</protein>
<dbReference type="CTD" id="8589668"/>
<keyword evidence="4" id="KW-0812">Transmembrane</keyword>
<dbReference type="RefSeq" id="XP_045093310.1">
    <property type="nucleotide sequence ID" value="XM_045237300.1"/>
</dbReference>
<reference evidence="6 7" key="1">
    <citation type="journal article" date="2003" name="PLoS Biol.">
        <title>The genome sequence of Caenorhabditis briggsae: a platform for comparative genomics.</title>
        <authorList>
            <person name="Stein L.D."/>
            <person name="Bao Z."/>
            <person name="Blasiar D."/>
            <person name="Blumenthal T."/>
            <person name="Brent M.R."/>
            <person name="Chen N."/>
            <person name="Chinwalla A."/>
            <person name="Clarke L."/>
            <person name="Clee C."/>
            <person name="Coghlan A."/>
            <person name="Coulson A."/>
            <person name="D'Eustachio P."/>
            <person name="Fitch D.H."/>
            <person name="Fulton L.A."/>
            <person name="Fulton R.E."/>
            <person name="Griffiths-Jones S."/>
            <person name="Harris T.W."/>
            <person name="Hillier L.W."/>
            <person name="Kamath R."/>
            <person name="Kuwabara P.E."/>
            <person name="Mardis E.R."/>
            <person name="Marra M.A."/>
            <person name="Miner T.L."/>
            <person name="Minx P."/>
            <person name="Mullikin J.C."/>
            <person name="Plumb R.W."/>
            <person name="Rogers J."/>
            <person name="Schein J.E."/>
            <person name="Sohrmann M."/>
            <person name="Spieth J."/>
            <person name="Stajich J.E."/>
            <person name="Wei C."/>
            <person name="Willey D."/>
            <person name="Wilson R.K."/>
            <person name="Durbin R."/>
            <person name="Waterston R.H."/>
        </authorList>
    </citation>
    <scope>NUCLEOTIDE SEQUENCE [LARGE SCALE GENOMIC DNA]</scope>
    <source>
        <strain evidence="6 7">AF16</strain>
    </source>
</reference>